<feature type="domain" description="PNPLA" evidence="8">
    <location>
        <begin position="17"/>
        <end position="188"/>
    </location>
</feature>
<dbReference type="Proteomes" id="UP000721844">
    <property type="component" value="Unassembled WGS sequence"/>
</dbReference>
<evidence type="ECO:0000256" key="1">
    <source>
        <dbReference type="ARBA" id="ARBA00001974"/>
    </source>
</evidence>
<dbReference type="SUPFAM" id="SSF52151">
    <property type="entry name" value="FabD/lysophospholipase-like"/>
    <property type="match status" value="1"/>
</dbReference>
<dbReference type="InterPro" id="IPR016035">
    <property type="entry name" value="Acyl_Trfase/lysoPLipase"/>
</dbReference>
<organism evidence="9 10">
    <name type="scientific">Acidisoma cellulosilyticum</name>
    <dbReference type="NCBI Taxonomy" id="2802395"/>
    <lineage>
        <taxon>Bacteria</taxon>
        <taxon>Pseudomonadati</taxon>
        <taxon>Pseudomonadota</taxon>
        <taxon>Alphaproteobacteria</taxon>
        <taxon>Acetobacterales</taxon>
        <taxon>Acidocellaceae</taxon>
        <taxon>Acidisoma</taxon>
    </lineage>
</organism>
<keyword evidence="6 7" id="KW-0443">Lipid metabolism</keyword>
<evidence type="ECO:0000256" key="7">
    <source>
        <dbReference type="PROSITE-ProRule" id="PRU01161"/>
    </source>
</evidence>
<gene>
    <name evidence="9" type="ORF">ACELLULO517_22675</name>
</gene>
<keyword evidence="7" id="KW-0378">Hydrolase</keyword>
<keyword evidence="10" id="KW-1185">Reference proteome</keyword>
<evidence type="ECO:0000256" key="3">
    <source>
        <dbReference type="ARBA" id="ARBA00022630"/>
    </source>
</evidence>
<feature type="active site" description="Nucleophile" evidence="7">
    <location>
        <position position="50"/>
    </location>
</feature>
<accession>A0A963Z5T9</accession>
<evidence type="ECO:0000259" key="8">
    <source>
        <dbReference type="PROSITE" id="PS51635"/>
    </source>
</evidence>
<name>A0A963Z5T9_9PROT</name>
<evidence type="ECO:0000313" key="9">
    <source>
        <dbReference type="EMBL" id="MCB8883071.1"/>
    </source>
</evidence>
<comment type="cofactor">
    <cofactor evidence="1">
        <name>FAD</name>
        <dbReference type="ChEBI" id="CHEBI:57692"/>
    </cofactor>
</comment>
<dbReference type="RefSeq" id="WP_227309729.1">
    <property type="nucleotide sequence ID" value="NZ_JAESVA010000011.1"/>
</dbReference>
<dbReference type="PANTHER" id="PTHR47470">
    <property type="entry name" value="CHOLESTEROL OXIDASE"/>
    <property type="match status" value="1"/>
</dbReference>
<comment type="similarity">
    <text evidence="2">Belongs to the GMC oxidoreductase family.</text>
</comment>
<dbReference type="PROSITE" id="PS51635">
    <property type="entry name" value="PNPLA"/>
    <property type="match status" value="1"/>
</dbReference>
<dbReference type="GO" id="GO:0016491">
    <property type="term" value="F:oxidoreductase activity"/>
    <property type="evidence" value="ECO:0007669"/>
    <property type="project" value="UniProtKB-KW"/>
</dbReference>
<comment type="caution">
    <text evidence="7">Lacks conserved residue(s) required for the propagation of feature annotation.</text>
</comment>
<dbReference type="Pfam" id="PF01734">
    <property type="entry name" value="Patatin"/>
    <property type="match status" value="1"/>
</dbReference>
<reference evidence="9 10" key="1">
    <citation type="journal article" date="2021" name="Microorganisms">
        <title>Acidisoma silvae sp. nov. and Acidisomacellulosilytica sp. nov., Two Acidophilic Bacteria Isolated from Decaying Wood, Hydrolyzing Cellulose and Producing Poly-3-hydroxybutyrate.</title>
        <authorList>
            <person name="Mieszkin S."/>
            <person name="Pouder E."/>
            <person name="Uroz S."/>
            <person name="Simon-Colin C."/>
            <person name="Alain K."/>
        </authorList>
    </citation>
    <scope>NUCLEOTIDE SEQUENCE [LARGE SCALE GENOMIC DNA]</scope>
    <source>
        <strain evidence="9 10">HW T5.17</strain>
    </source>
</reference>
<evidence type="ECO:0000256" key="5">
    <source>
        <dbReference type="ARBA" id="ARBA00023002"/>
    </source>
</evidence>
<dbReference type="InterPro" id="IPR052542">
    <property type="entry name" value="Cholesterol_Oxidase"/>
</dbReference>
<keyword evidence="4" id="KW-0274">FAD</keyword>
<protein>
    <submittedName>
        <fullName evidence="9">Patatin-like phospholipase family protein</fullName>
    </submittedName>
</protein>
<keyword evidence="3" id="KW-0285">Flavoprotein</keyword>
<proteinExistence type="inferred from homology"/>
<evidence type="ECO:0000256" key="2">
    <source>
        <dbReference type="ARBA" id="ARBA00010790"/>
    </source>
</evidence>
<evidence type="ECO:0000256" key="6">
    <source>
        <dbReference type="ARBA" id="ARBA00023098"/>
    </source>
</evidence>
<dbReference type="PANTHER" id="PTHR47470:SF1">
    <property type="entry name" value="FAD-DEPENDENT OXIDOREDUCTASE 2 FAD BINDING DOMAIN-CONTAINING PROTEIN"/>
    <property type="match status" value="1"/>
</dbReference>
<keyword evidence="7" id="KW-0442">Lipid degradation</keyword>
<feature type="short sequence motif" description="GXSXG" evidence="7">
    <location>
        <begin position="48"/>
        <end position="52"/>
    </location>
</feature>
<evidence type="ECO:0000313" key="10">
    <source>
        <dbReference type="Proteomes" id="UP000721844"/>
    </source>
</evidence>
<keyword evidence="5" id="KW-0560">Oxidoreductase</keyword>
<dbReference type="AlphaFoldDB" id="A0A963Z5T9"/>
<sequence length="515" mass="56336">MTADLVIAPETPNRRALILPGGGMRVAYQAGALKALHDSGLRFSYADGASGGTMNLASLMSGVSPETLCRNWRSLRVTDFVALRPWRAYLKFPAIGALGGLSGLRDKIFPHLGVDIEALRRASSVSATFNVCNFDEKIVYAVPQGEMSLDLLLAGVSLPLVTPPVYYHGATYTDAVWIQDCNLLAPVRAGANELWVIWCIGNTPEFKTKLIEQYVHMIEMSALGALHRQFAEIAALNAAIARGERPYGQDRTIVVHFVKPVYPLPLDPDFLAGRIDAPTLVDSGYRDASRYLAAMTPDGIALAPASTRMKTQGFGINFREAMTGRLTFGATDPQIGYKDPAAVPFMLRASIDIRDIGRFVFDRTHTGELTGHLYAPRAGFTLPGMGGVFRLFAPTADAKETWMVYEIAYLQAGRPYYLAGRKRVRVGPPWLAWAETTTLYVTLHEGGADGPVCAAGILRLGVFDLLALLGTLHATGCETPRESARAIWRFAAFFIRELWRTYVLRRPLAAPRASI</sequence>
<feature type="active site" description="Proton acceptor" evidence="7">
    <location>
        <position position="174"/>
    </location>
</feature>
<dbReference type="GO" id="GO:0016787">
    <property type="term" value="F:hydrolase activity"/>
    <property type="evidence" value="ECO:0007669"/>
    <property type="project" value="UniProtKB-UniRule"/>
</dbReference>
<comment type="caution">
    <text evidence="9">The sequence shown here is derived from an EMBL/GenBank/DDBJ whole genome shotgun (WGS) entry which is preliminary data.</text>
</comment>
<dbReference type="InterPro" id="IPR002641">
    <property type="entry name" value="PNPLA_dom"/>
</dbReference>
<evidence type="ECO:0000256" key="4">
    <source>
        <dbReference type="ARBA" id="ARBA00022827"/>
    </source>
</evidence>
<dbReference type="Gene3D" id="3.40.1090.10">
    <property type="entry name" value="Cytosolic phospholipase A2 catalytic domain"/>
    <property type="match status" value="1"/>
</dbReference>
<dbReference type="EMBL" id="JAESVA010000011">
    <property type="protein sequence ID" value="MCB8883071.1"/>
    <property type="molecule type" value="Genomic_DNA"/>
</dbReference>
<dbReference type="GO" id="GO:0016042">
    <property type="term" value="P:lipid catabolic process"/>
    <property type="evidence" value="ECO:0007669"/>
    <property type="project" value="UniProtKB-UniRule"/>
</dbReference>